<reference evidence="2" key="2">
    <citation type="journal article" date="2021" name="PeerJ">
        <title>Extensive microbial diversity within the chicken gut microbiome revealed by metagenomics and culture.</title>
        <authorList>
            <person name="Gilroy R."/>
            <person name="Ravi A."/>
            <person name="Getino M."/>
            <person name="Pursley I."/>
            <person name="Horton D.L."/>
            <person name="Alikhan N.F."/>
            <person name="Baker D."/>
            <person name="Gharbi K."/>
            <person name="Hall N."/>
            <person name="Watson M."/>
            <person name="Adriaenssens E.M."/>
            <person name="Foster-Nyarko E."/>
            <person name="Jarju S."/>
            <person name="Secka A."/>
            <person name="Antonio M."/>
            <person name="Oren A."/>
            <person name="Chaudhuri R.R."/>
            <person name="La Ragione R."/>
            <person name="Hildebrand F."/>
            <person name="Pallen M.J."/>
        </authorList>
    </citation>
    <scope>NUCLEOTIDE SEQUENCE</scope>
    <source>
        <strain evidence="2">ChiW13-3771</strain>
    </source>
</reference>
<proteinExistence type="predicted"/>
<dbReference type="Proteomes" id="UP000824201">
    <property type="component" value="Unassembled WGS sequence"/>
</dbReference>
<reference evidence="2" key="1">
    <citation type="submission" date="2020-10" db="EMBL/GenBank/DDBJ databases">
        <authorList>
            <person name="Gilroy R."/>
        </authorList>
    </citation>
    <scope>NUCLEOTIDE SEQUENCE</scope>
    <source>
        <strain evidence="2">ChiW13-3771</strain>
    </source>
</reference>
<accession>A0A9D1JE46</accession>
<evidence type="ECO:0000259" key="1">
    <source>
        <dbReference type="Pfam" id="PF01936"/>
    </source>
</evidence>
<evidence type="ECO:0000313" key="2">
    <source>
        <dbReference type="EMBL" id="HIR89867.1"/>
    </source>
</evidence>
<dbReference type="Pfam" id="PF01936">
    <property type="entry name" value="NYN"/>
    <property type="match status" value="1"/>
</dbReference>
<sequence length="458" mass="54046">MTQTTIQEQQTVSSERPPTYLNNTYEIISKVGFLIGVNKGIFENENSTLDYNWFLLMEKEKSARIIRNLCALRTQLFRQYKKINPQIFYNMKNLDTLPEYISPELLQELEEDGIEVIHANWQLNQYIVFFSSEIKNRISECRHWFPIWINWDYIRELFIIPKISDNKQLKTIWGYYTNHLDRYPYQMFIQWKAQADGNILLNDEKFVNILYGIHGKIFYDKNKLKDASDYTKANIFSFIEHGENVAIVVDCENADLFKLYSMLSNLEASFIGKVKKIILYDDIHTSSGWKLLNRFVDISVEHKIVARVKDDKSLVDMKLAVGTCREYYQNHIDSFILVSSDSDYWGLITEMPECRFMVMVEYEKSSAAIINAMKEKDISYCYIDDFCSSNLEAIQSEALLMEMRSYFKEHSFSIQEILQTAVNNTRVTMSKQELEEFKKRYLSKIKISIENDIIQVDI</sequence>
<protein>
    <submittedName>
        <fullName evidence="2">NYN domain-containing protein</fullName>
    </submittedName>
</protein>
<dbReference type="GO" id="GO:0004540">
    <property type="term" value="F:RNA nuclease activity"/>
    <property type="evidence" value="ECO:0007669"/>
    <property type="project" value="InterPro"/>
</dbReference>
<name>A0A9D1JE46_9FIRM</name>
<dbReference type="EMBL" id="DVHN01000186">
    <property type="protein sequence ID" value="HIR89867.1"/>
    <property type="molecule type" value="Genomic_DNA"/>
</dbReference>
<feature type="domain" description="NYN" evidence="1">
    <location>
        <begin position="244"/>
        <end position="372"/>
    </location>
</feature>
<gene>
    <name evidence="2" type="ORF">IAC96_13055</name>
</gene>
<organism evidence="2 3">
    <name type="scientific">Candidatus Fimimorpha faecalis</name>
    <dbReference type="NCBI Taxonomy" id="2840824"/>
    <lineage>
        <taxon>Bacteria</taxon>
        <taxon>Bacillati</taxon>
        <taxon>Bacillota</taxon>
        <taxon>Clostridia</taxon>
        <taxon>Eubacteriales</taxon>
        <taxon>Candidatus Fimimorpha</taxon>
    </lineage>
</organism>
<dbReference type="AlphaFoldDB" id="A0A9D1JE46"/>
<comment type="caution">
    <text evidence="2">The sequence shown here is derived from an EMBL/GenBank/DDBJ whole genome shotgun (WGS) entry which is preliminary data.</text>
</comment>
<dbReference type="Gene3D" id="3.40.50.1010">
    <property type="entry name" value="5'-nuclease"/>
    <property type="match status" value="1"/>
</dbReference>
<dbReference type="InterPro" id="IPR021139">
    <property type="entry name" value="NYN"/>
</dbReference>
<evidence type="ECO:0000313" key="3">
    <source>
        <dbReference type="Proteomes" id="UP000824201"/>
    </source>
</evidence>